<keyword evidence="1" id="KW-0812">Transmembrane</keyword>
<organism evidence="2 3">
    <name type="scientific">Rhodanobacter thiooxydans</name>
    <dbReference type="NCBI Taxonomy" id="416169"/>
    <lineage>
        <taxon>Bacteria</taxon>
        <taxon>Pseudomonadati</taxon>
        <taxon>Pseudomonadota</taxon>
        <taxon>Gammaproteobacteria</taxon>
        <taxon>Lysobacterales</taxon>
        <taxon>Rhodanobacteraceae</taxon>
        <taxon>Rhodanobacter</taxon>
    </lineage>
</organism>
<keyword evidence="1" id="KW-1133">Transmembrane helix</keyword>
<dbReference type="EMBL" id="LVJS01000047">
    <property type="protein sequence ID" value="KZC23375.1"/>
    <property type="molecule type" value="Genomic_DNA"/>
</dbReference>
<evidence type="ECO:0000313" key="2">
    <source>
        <dbReference type="EMBL" id="KZC23375.1"/>
    </source>
</evidence>
<evidence type="ECO:0000256" key="1">
    <source>
        <dbReference type="SAM" id="Phobius"/>
    </source>
</evidence>
<feature type="transmembrane region" description="Helical" evidence="1">
    <location>
        <begin position="79"/>
        <end position="110"/>
    </location>
</feature>
<sequence length="131" mass="14330">MAKQALAWLALLAVAALAAWLRYGLVESSAIGQLCSAGHAPWWCRWRQWLVLGFLHDVYGIAALAATALALLHRRAWAAWLAAALGAFALELYCVESGALALLLGGLFLWRACIFDTGRPNQEPRISRPFL</sequence>
<name>A0A154QGP8_9GAMM</name>
<accession>A0A154QGP8</accession>
<dbReference type="Proteomes" id="UP000076131">
    <property type="component" value="Unassembled WGS sequence"/>
</dbReference>
<keyword evidence="1" id="KW-0472">Membrane</keyword>
<keyword evidence="3" id="KW-1185">Reference proteome</keyword>
<dbReference type="STRING" id="416169.RHOFW104T7_14280"/>
<gene>
    <name evidence="2" type="ORF">RHOFW104T7_14280</name>
</gene>
<feature type="transmembrane region" description="Helical" evidence="1">
    <location>
        <begin position="49"/>
        <end position="72"/>
    </location>
</feature>
<dbReference type="eggNOG" id="ENOG50318SS">
    <property type="taxonomic scope" value="Bacteria"/>
</dbReference>
<reference evidence="2 3" key="1">
    <citation type="journal article" date="2016" name="MBio">
        <title>Lateral Gene Transfer in a Heavy Metal-Contaminated-Groundwater Microbial Community.</title>
        <authorList>
            <person name="Hemme C.L."/>
            <person name="Green S.J."/>
            <person name="Rishishwar L."/>
            <person name="Prakash O."/>
            <person name="Pettenato A."/>
            <person name="Chakraborty R."/>
            <person name="Deutschbauer A.M."/>
            <person name="Van Nostrand J.D."/>
            <person name="Wu L."/>
            <person name="He Z."/>
            <person name="Jordan I.K."/>
            <person name="Hazen T.C."/>
            <person name="Arkin A.P."/>
            <person name="Kostka J.E."/>
            <person name="Zhou J."/>
        </authorList>
    </citation>
    <scope>NUCLEOTIDE SEQUENCE [LARGE SCALE GENOMIC DNA]</scope>
    <source>
        <strain evidence="2 3">FW104-T7</strain>
    </source>
</reference>
<comment type="caution">
    <text evidence="2">The sequence shown here is derived from an EMBL/GenBank/DDBJ whole genome shotgun (WGS) entry which is preliminary data.</text>
</comment>
<dbReference type="AlphaFoldDB" id="A0A154QGP8"/>
<protein>
    <submittedName>
        <fullName evidence="2">Uncharacterized protein</fullName>
    </submittedName>
</protein>
<evidence type="ECO:0000313" key="3">
    <source>
        <dbReference type="Proteomes" id="UP000076131"/>
    </source>
</evidence>
<proteinExistence type="predicted"/>